<dbReference type="GO" id="GO:0000032">
    <property type="term" value="P:cell wall mannoprotein biosynthetic process"/>
    <property type="evidence" value="ECO:0007669"/>
    <property type="project" value="TreeGrafter"/>
</dbReference>
<evidence type="ECO:0000313" key="6">
    <source>
        <dbReference type="Proteomes" id="UP000799757"/>
    </source>
</evidence>
<feature type="non-terminal residue" evidence="5">
    <location>
        <position position="1"/>
    </location>
</feature>
<evidence type="ECO:0000256" key="3">
    <source>
        <dbReference type="ARBA" id="ARBA00022679"/>
    </source>
</evidence>
<feature type="non-terminal residue" evidence="5">
    <location>
        <position position="342"/>
    </location>
</feature>
<evidence type="ECO:0000256" key="1">
    <source>
        <dbReference type="ARBA" id="ARBA00007677"/>
    </source>
</evidence>
<dbReference type="Pfam" id="PF01793">
    <property type="entry name" value="Glyco_transf_15"/>
    <property type="match status" value="1"/>
</dbReference>
<keyword evidence="2" id="KW-0328">Glycosyltransferase</keyword>
<dbReference type="OrthoDB" id="439943at2759"/>
<name>A0A6A6WT28_9PLEO</name>
<dbReference type="GO" id="GO:0016020">
    <property type="term" value="C:membrane"/>
    <property type="evidence" value="ECO:0007669"/>
    <property type="project" value="InterPro"/>
</dbReference>
<protein>
    <submittedName>
        <fullName evidence="5">Glycosyltransferase family 15 protein</fullName>
    </submittedName>
</protein>
<feature type="active site" description="Nucleophile" evidence="4">
    <location>
        <position position="273"/>
    </location>
</feature>
<dbReference type="EMBL" id="MU002381">
    <property type="protein sequence ID" value="KAF2786957.1"/>
    <property type="molecule type" value="Genomic_DNA"/>
</dbReference>
<keyword evidence="6" id="KW-1185">Reference proteome</keyword>
<dbReference type="InterPro" id="IPR002685">
    <property type="entry name" value="Glyco_trans_15"/>
</dbReference>
<proteinExistence type="inferred from homology"/>
<dbReference type="GO" id="GO:0000026">
    <property type="term" value="F:alpha-1,2-mannosyltransferase activity"/>
    <property type="evidence" value="ECO:0007669"/>
    <property type="project" value="TreeGrafter"/>
</dbReference>
<dbReference type="Gene3D" id="3.90.550.10">
    <property type="entry name" value="Spore Coat Polysaccharide Biosynthesis Protein SpsA, Chain A"/>
    <property type="match status" value="1"/>
</dbReference>
<dbReference type="PANTHER" id="PTHR31121">
    <property type="entry name" value="ALPHA-1,2 MANNOSYLTRANSFERASE KTR1"/>
    <property type="match status" value="1"/>
</dbReference>
<keyword evidence="3 5" id="KW-0808">Transferase</keyword>
<accession>A0A6A6WT28</accession>
<dbReference type="PANTHER" id="PTHR31121:SF2">
    <property type="entry name" value="MANNOSYLTRANSFERASE KTR5-RELATED"/>
    <property type="match status" value="1"/>
</dbReference>
<dbReference type="PIRSF" id="PIRSF018153">
    <property type="entry name" value="Glyco_trans_15"/>
    <property type="match status" value="1"/>
</dbReference>
<evidence type="ECO:0000256" key="2">
    <source>
        <dbReference type="ARBA" id="ARBA00022676"/>
    </source>
</evidence>
<organism evidence="5 6">
    <name type="scientific">Melanomma pulvis-pyrius CBS 109.77</name>
    <dbReference type="NCBI Taxonomy" id="1314802"/>
    <lineage>
        <taxon>Eukaryota</taxon>
        <taxon>Fungi</taxon>
        <taxon>Dikarya</taxon>
        <taxon>Ascomycota</taxon>
        <taxon>Pezizomycotina</taxon>
        <taxon>Dothideomycetes</taxon>
        <taxon>Pleosporomycetidae</taxon>
        <taxon>Pleosporales</taxon>
        <taxon>Melanommataceae</taxon>
        <taxon>Melanomma</taxon>
    </lineage>
</organism>
<sequence length="342" mass="40224">LLMLAEIYLHAQSFTVTRPPTNLDPPFHTGCQDPILNTNSRANATLVMLARNSDMDGAVASVNSVQKQFNGNFGYPWVFLNDKEWSEEFVDKVSSAVTAWSNDTDVHFETIPGDMWGYPDWIDLATARRKMDDMESQGILYAGAESYHHMCRFQSGFFYDHPALRRYKWYWRVEPSISFTCAITYDPFVEMERRGKRYGYTIALWERGKTVPSLFRKLANYKSRRRIPTTSLWIAMMDPSYLPWPLRRLIWWLRNRDPYGDLWNMCHFWSNFEIADMDFFRSSEYRDLFRFIDEDGGLFYERWGDAPIHSLAAALLLQPEEVHHFSDFGYVHSDLQYCTDSA</sequence>
<dbReference type="GO" id="GO:0005794">
    <property type="term" value="C:Golgi apparatus"/>
    <property type="evidence" value="ECO:0007669"/>
    <property type="project" value="TreeGrafter"/>
</dbReference>
<reference evidence="5" key="1">
    <citation type="journal article" date="2020" name="Stud. Mycol.">
        <title>101 Dothideomycetes genomes: a test case for predicting lifestyles and emergence of pathogens.</title>
        <authorList>
            <person name="Haridas S."/>
            <person name="Albert R."/>
            <person name="Binder M."/>
            <person name="Bloem J."/>
            <person name="Labutti K."/>
            <person name="Salamov A."/>
            <person name="Andreopoulos B."/>
            <person name="Baker S."/>
            <person name="Barry K."/>
            <person name="Bills G."/>
            <person name="Bluhm B."/>
            <person name="Cannon C."/>
            <person name="Castanera R."/>
            <person name="Culley D."/>
            <person name="Daum C."/>
            <person name="Ezra D."/>
            <person name="Gonzalez J."/>
            <person name="Henrissat B."/>
            <person name="Kuo A."/>
            <person name="Liang C."/>
            <person name="Lipzen A."/>
            <person name="Lutzoni F."/>
            <person name="Magnuson J."/>
            <person name="Mondo S."/>
            <person name="Nolan M."/>
            <person name="Ohm R."/>
            <person name="Pangilinan J."/>
            <person name="Park H.-J."/>
            <person name="Ramirez L."/>
            <person name="Alfaro M."/>
            <person name="Sun H."/>
            <person name="Tritt A."/>
            <person name="Yoshinaga Y."/>
            <person name="Zwiers L.-H."/>
            <person name="Turgeon B."/>
            <person name="Goodwin S."/>
            <person name="Spatafora J."/>
            <person name="Crous P."/>
            <person name="Grigoriev I."/>
        </authorList>
    </citation>
    <scope>NUCLEOTIDE SEQUENCE</scope>
    <source>
        <strain evidence="5">CBS 109.77</strain>
    </source>
</reference>
<gene>
    <name evidence="5" type="ORF">K505DRAFT_221009</name>
</gene>
<evidence type="ECO:0000256" key="4">
    <source>
        <dbReference type="PIRSR" id="PIRSR018153-1"/>
    </source>
</evidence>
<dbReference type="AlphaFoldDB" id="A0A6A6WT28"/>
<dbReference type="Proteomes" id="UP000799757">
    <property type="component" value="Unassembled WGS sequence"/>
</dbReference>
<dbReference type="InterPro" id="IPR029044">
    <property type="entry name" value="Nucleotide-diphossugar_trans"/>
</dbReference>
<comment type="similarity">
    <text evidence="1">Belongs to the glycosyltransferase 15 family.</text>
</comment>
<evidence type="ECO:0000313" key="5">
    <source>
        <dbReference type="EMBL" id="KAF2786957.1"/>
    </source>
</evidence>
<dbReference type="SUPFAM" id="SSF53448">
    <property type="entry name" value="Nucleotide-diphospho-sugar transferases"/>
    <property type="match status" value="1"/>
</dbReference>
<dbReference type="GO" id="GO:0006487">
    <property type="term" value="P:protein N-linked glycosylation"/>
    <property type="evidence" value="ECO:0007669"/>
    <property type="project" value="TreeGrafter"/>
</dbReference>